<organism evidence="1 2">
    <name type="scientific">Salmonirosea aquatica</name>
    <dbReference type="NCBI Taxonomy" id="2654236"/>
    <lineage>
        <taxon>Bacteria</taxon>
        <taxon>Pseudomonadati</taxon>
        <taxon>Bacteroidota</taxon>
        <taxon>Cytophagia</taxon>
        <taxon>Cytophagales</taxon>
        <taxon>Spirosomataceae</taxon>
        <taxon>Salmonirosea</taxon>
    </lineage>
</organism>
<protein>
    <submittedName>
        <fullName evidence="1">DUF3037 domain-containing protein</fullName>
    </submittedName>
</protein>
<comment type="caution">
    <text evidence="1">The sequence shown here is derived from an EMBL/GenBank/DDBJ whole genome shotgun (WGS) entry which is preliminary data.</text>
</comment>
<dbReference type="InterPro" id="IPR021398">
    <property type="entry name" value="DUF3037"/>
</dbReference>
<gene>
    <name evidence="1" type="ORF">GBK04_07095</name>
</gene>
<name>A0A7C9FBY7_9BACT</name>
<evidence type="ECO:0000313" key="2">
    <source>
        <dbReference type="Proteomes" id="UP000479293"/>
    </source>
</evidence>
<dbReference type="AlphaFoldDB" id="A0A7C9FBY7"/>
<proteinExistence type="predicted"/>
<keyword evidence="2" id="KW-1185">Reference proteome</keyword>
<reference evidence="1 2" key="1">
    <citation type="submission" date="2019-10" db="EMBL/GenBank/DDBJ databases">
        <title>Draft Genome Sequence of Cytophagaceae sp. SJW1-29.</title>
        <authorList>
            <person name="Choi A."/>
        </authorList>
    </citation>
    <scope>NUCLEOTIDE SEQUENCE [LARGE SCALE GENOMIC DNA]</scope>
    <source>
        <strain evidence="1 2">SJW1-29</strain>
    </source>
</reference>
<sequence length="137" mass="15323">MPKSSSKKPNSPVQHLFEYAVIRVVPRVEREEFINVGVILYCSGLKYLNALHRLDVEKLRALCSHTDPDELERYLQALTAICAGKTEGGPIGQLPLASRFRWLTATRSSVVQTSRVHPGFCTDASETLLRLFGQLVL</sequence>
<evidence type="ECO:0000313" key="1">
    <source>
        <dbReference type="EMBL" id="MPR33127.1"/>
    </source>
</evidence>
<dbReference type="EMBL" id="WHLY01000002">
    <property type="protein sequence ID" value="MPR33127.1"/>
    <property type="molecule type" value="Genomic_DNA"/>
</dbReference>
<accession>A0A7C9FBY7</accession>
<dbReference type="Proteomes" id="UP000479293">
    <property type="component" value="Unassembled WGS sequence"/>
</dbReference>
<dbReference type="Pfam" id="PF11236">
    <property type="entry name" value="DUF3037"/>
    <property type="match status" value="1"/>
</dbReference>